<dbReference type="GO" id="GO:0006744">
    <property type="term" value="P:ubiquinone biosynthetic process"/>
    <property type="evidence" value="ECO:0007669"/>
    <property type="project" value="InterPro"/>
</dbReference>
<dbReference type="PANTHER" id="PTHR38693:SF1">
    <property type="entry name" value="UBIQUINONE BIOSYNTHESIS ACCESSORY FACTOR UBIJ"/>
    <property type="match status" value="1"/>
</dbReference>
<keyword evidence="2" id="KW-0830">Ubiquinone</keyword>
<dbReference type="AlphaFoldDB" id="A0A160TH84"/>
<dbReference type="InterPro" id="IPR038989">
    <property type="entry name" value="UbiJ"/>
</dbReference>
<name>A0A160TH84_9ZZZZ</name>
<organism evidence="2">
    <name type="scientific">hydrothermal vent metagenome</name>
    <dbReference type="NCBI Taxonomy" id="652676"/>
    <lineage>
        <taxon>unclassified sequences</taxon>
        <taxon>metagenomes</taxon>
        <taxon>ecological metagenomes</taxon>
    </lineage>
</organism>
<evidence type="ECO:0000313" key="2">
    <source>
        <dbReference type="EMBL" id="CUS42744.1"/>
    </source>
</evidence>
<gene>
    <name evidence="2" type="ORF">MGWOODY_Tha1122</name>
</gene>
<proteinExistence type="inferred from homology"/>
<dbReference type="InterPro" id="IPR036527">
    <property type="entry name" value="SCP2_sterol-bd_dom_sf"/>
</dbReference>
<dbReference type="InterPro" id="IPR003033">
    <property type="entry name" value="SCP2_sterol-bd_dom"/>
</dbReference>
<dbReference type="SUPFAM" id="SSF55718">
    <property type="entry name" value="SCP-like"/>
    <property type="match status" value="1"/>
</dbReference>
<feature type="domain" description="SCP2" evidence="1">
    <location>
        <begin position="18"/>
        <end position="115"/>
    </location>
</feature>
<accession>A0A160TH84</accession>
<sequence>MVNAVLGQALCIPAELAINNILKHDAATIAALGRHQGRLLGITIVGVANVTVRLLDNGIQLGMSSDHVDTEVTLSGSMKDFIGLARAEDKASELINSNIDMDGDTELALAVTRIVQKLDIDWEAVISPVTGGVIAHQLGKGLRSMFGWGRTTSATYRQAGKDYLEDEARLITPEPLARQFSNDVDELRLATDRLSARIAQLQQQATNKE</sequence>
<protein>
    <submittedName>
        <fullName evidence="2">Protein YigP (COG3165) clustered with ubiquinone biosynthetic genes</fullName>
    </submittedName>
</protein>
<reference evidence="2" key="1">
    <citation type="submission" date="2015-10" db="EMBL/GenBank/DDBJ databases">
        <authorList>
            <person name="Gilbert D.G."/>
        </authorList>
    </citation>
    <scope>NUCLEOTIDE SEQUENCE</scope>
</reference>
<dbReference type="EMBL" id="CZQC01000070">
    <property type="protein sequence ID" value="CUS42744.1"/>
    <property type="molecule type" value="Genomic_DNA"/>
</dbReference>
<dbReference type="HAMAP" id="MF_02215">
    <property type="entry name" value="UbiJ"/>
    <property type="match status" value="1"/>
</dbReference>
<dbReference type="PANTHER" id="PTHR38693">
    <property type="entry name" value="UBIQUINONE BIOSYNTHESIS PROTEIN UBIJ"/>
    <property type="match status" value="1"/>
</dbReference>
<dbReference type="Pfam" id="PF02036">
    <property type="entry name" value="SCP2"/>
    <property type="match status" value="1"/>
</dbReference>
<evidence type="ECO:0000259" key="1">
    <source>
        <dbReference type="Pfam" id="PF02036"/>
    </source>
</evidence>